<dbReference type="AlphaFoldDB" id="A0A6N2NL67"/>
<sequence>MSPGFLTGFTASSTSTSAKFSVSIAFTKDQIYRVINQNRKLDSLNTRNQKAKQGGGYPRNRHQLLLRVAPLRAKGKRLFQSHPEPRKFSLMNSIPLPPGKSSNSFSAVSEESANSLEPMESETDMTSALEFHNWIKISGWPLTVDVCFTSKDCIDKRASASTLALSHCTYGQEEGDSRMILIGSEEEWLICNFGLDNHKPERKRWSTEHVQNFGEGLRLGTQGLNMTRL</sequence>
<protein>
    <submittedName>
        <fullName evidence="2">Uncharacterized protein</fullName>
    </submittedName>
</protein>
<accession>A0A6N2NL67</accession>
<gene>
    <name evidence="2" type="ORF">SVIM_LOCUS499268</name>
</gene>
<reference evidence="2" key="1">
    <citation type="submission" date="2019-03" db="EMBL/GenBank/DDBJ databases">
        <authorList>
            <person name="Mank J."/>
            <person name="Almeida P."/>
        </authorList>
    </citation>
    <scope>NUCLEOTIDE SEQUENCE</scope>
    <source>
        <strain evidence="2">78183</strain>
    </source>
</reference>
<dbReference type="EMBL" id="CAADRP010002274">
    <property type="protein sequence ID" value="VFU65063.1"/>
    <property type="molecule type" value="Genomic_DNA"/>
</dbReference>
<evidence type="ECO:0000256" key="1">
    <source>
        <dbReference type="SAM" id="MobiDB-lite"/>
    </source>
</evidence>
<organism evidence="2">
    <name type="scientific">Salix viminalis</name>
    <name type="common">Common osier</name>
    <name type="synonym">Basket willow</name>
    <dbReference type="NCBI Taxonomy" id="40686"/>
    <lineage>
        <taxon>Eukaryota</taxon>
        <taxon>Viridiplantae</taxon>
        <taxon>Streptophyta</taxon>
        <taxon>Embryophyta</taxon>
        <taxon>Tracheophyta</taxon>
        <taxon>Spermatophyta</taxon>
        <taxon>Magnoliopsida</taxon>
        <taxon>eudicotyledons</taxon>
        <taxon>Gunneridae</taxon>
        <taxon>Pentapetalae</taxon>
        <taxon>rosids</taxon>
        <taxon>fabids</taxon>
        <taxon>Malpighiales</taxon>
        <taxon>Salicaceae</taxon>
        <taxon>Saliceae</taxon>
        <taxon>Salix</taxon>
    </lineage>
</organism>
<name>A0A6N2NL67_SALVM</name>
<feature type="region of interest" description="Disordered" evidence="1">
    <location>
        <begin position="100"/>
        <end position="120"/>
    </location>
</feature>
<evidence type="ECO:0000313" key="2">
    <source>
        <dbReference type="EMBL" id="VFU65063.1"/>
    </source>
</evidence>
<proteinExistence type="predicted"/>
<feature type="compositionally biased region" description="Low complexity" evidence="1">
    <location>
        <begin position="101"/>
        <end position="115"/>
    </location>
</feature>